<proteinExistence type="inferred from homology"/>
<dbReference type="Pfam" id="PF01210">
    <property type="entry name" value="NAD_Gly3P_dh_N"/>
    <property type="match status" value="1"/>
</dbReference>
<organism evidence="17 18">
    <name type="scientific">Propylenella binzhouense</name>
    <dbReference type="NCBI Taxonomy" id="2555902"/>
    <lineage>
        <taxon>Bacteria</taxon>
        <taxon>Pseudomonadati</taxon>
        <taxon>Pseudomonadota</taxon>
        <taxon>Alphaproteobacteria</taxon>
        <taxon>Hyphomicrobiales</taxon>
        <taxon>Propylenellaceae</taxon>
        <taxon>Propylenella</taxon>
    </lineage>
</organism>
<evidence type="ECO:0000259" key="16">
    <source>
        <dbReference type="Pfam" id="PF07479"/>
    </source>
</evidence>
<dbReference type="InterPro" id="IPR008927">
    <property type="entry name" value="6-PGluconate_DH-like_C_sf"/>
</dbReference>
<keyword evidence="4 9" id="KW-0560">Oxidoreductase</keyword>
<feature type="domain" description="Glycerol-3-phosphate dehydrogenase NAD-dependent N-terminal" evidence="15">
    <location>
        <begin position="7"/>
        <end position="156"/>
    </location>
</feature>
<sequence length="332" mass="32906">MSGRAPLAIVGGGAFGTALACVAARSGRIVHLLVRDPGRADRMAETRENPLLPGVRLEAGIVPTADPAACGAAGLVLLAVPAQETRSAAAALRPYVTAGVPVVGCAKGIERATGRRQQEVIAACLPEAPAAVLSGPGFAAEIARGLPTAVTIAADEIGLAHRLCADLSSGGFRPYASDDPVGVEIGGATKNVLAIACGVVAGRQLGESARAALIARGLAEMTRLGIALGGKAQTFTGLSGLGDLVLTATSAQSRNTAFGIALGGGRAVAELLAAGMPLAEGVHTAAVAVELARRHAVEVPIMAAVAAVLEGGLTVEEAIEGLVSRPLKAEAG</sequence>
<dbReference type="GO" id="GO:0046168">
    <property type="term" value="P:glycerol-3-phosphate catabolic process"/>
    <property type="evidence" value="ECO:0007669"/>
    <property type="project" value="InterPro"/>
</dbReference>
<comment type="pathway">
    <text evidence="9">Membrane lipid metabolism; glycerophospholipid metabolism.</text>
</comment>
<keyword evidence="7 9" id="KW-0594">Phospholipid biosynthesis</keyword>
<dbReference type="PROSITE" id="PS00957">
    <property type="entry name" value="NAD_G3PDH"/>
    <property type="match status" value="1"/>
</dbReference>
<feature type="binding site" evidence="9">
    <location>
        <position position="254"/>
    </location>
    <ligand>
        <name>NADPH</name>
        <dbReference type="ChEBI" id="CHEBI:57783"/>
    </ligand>
</feature>
<feature type="binding site" evidence="12">
    <location>
        <position position="139"/>
    </location>
    <ligand>
        <name>NAD(+)</name>
        <dbReference type="ChEBI" id="CHEBI:57540"/>
    </ligand>
</feature>
<feature type="binding site" evidence="9">
    <location>
        <position position="139"/>
    </location>
    <ligand>
        <name>NADPH</name>
        <dbReference type="ChEBI" id="CHEBI:57783"/>
    </ligand>
</feature>
<evidence type="ECO:0000256" key="14">
    <source>
        <dbReference type="RuleBase" id="RU000439"/>
    </source>
</evidence>
<feature type="binding site" evidence="9">
    <location>
        <position position="280"/>
    </location>
    <ligand>
        <name>NADPH</name>
        <dbReference type="ChEBI" id="CHEBI:57783"/>
    </ligand>
</feature>
<dbReference type="InterPro" id="IPR011128">
    <property type="entry name" value="G3P_DH_NAD-dep_N"/>
</dbReference>
<dbReference type="Proteomes" id="UP000773614">
    <property type="component" value="Unassembled WGS sequence"/>
</dbReference>
<dbReference type="GO" id="GO:0005975">
    <property type="term" value="P:carbohydrate metabolic process"/>
    <property type="evidence" value="ECO:0007669"/>
    <property type="project" value="InterPro"/>
</dbReference>
<evidence type="ECO:0000256" key="7">
    <source>
        <dbReference type="ARBA" id="ARBA00023209"/>
    </source>
</evidence>
<feature type="binding site" evidence="9">
    <location>
        <position position="278"/>
    </location>
    <ligand>
        <name>NADPH</name>
        <dbReference type="ChEBI" id="CHEBI:57783"/>
    </ligand>
</feature>
<dbReference type="NCBIfam" id="NF000940">
    <property type="entry name" value="PRK00094.1-2"/>
    <property type="match status" value="1"/>
</dbReference>
<keyword evidence="9" id="KW-0963">Cytoplasm</keyword>
<keyword evidence="6 9" id="KW-0443">Lipid metabolism</keyword>
<dbReference type="GO" id="GO:0006650">
    <property type="term" value="P:glycerophospholipid metabolic process"/>
    <property type="evidence" value="ECO:0007669"/>
    <property type="project" value="UniProtKB-UniRule"/>
</dbReference>
<feature type="binding site" evidence="9">
    <location>
        <position position="135"/>
    </location>
    <ligand>
        <name>sn-glycerol 3-phosphate</name>
        <dbReference type="ChEBI" id="CHEBI:57597"/>
    </ligand>
</feature>
<dbReference type="GO" id="GO:0008654">
    <property type="term" value="P:phospholipid biosynthetic process"/>
    <property type="evidence" value="ECO:0007669"/>
    <property type="project" value="UniProtKB-KW"/>
</dbReference>
<reference evidence="17" key="1">
    <citation type="submission" date="2019-03" db="EMBL/GenBank/DDBJ databases">
        <title>Afifella sp. nov., isolated from activated sludge.</title>
        <authorList>
            <person name="Li Q."/>
            <person name="Liu Y."/>
        </authorList>
    </citation>
    <scope>NUCLEOTIDE SEQUENCE</scope>
    <source>
        <strain evidence="17">L72</strain>
    </source>
</reference>
<feature type="active site" description="Proton acceptor" evidence="9 10">
    <location>
        <position position="190"/>
    </location>
</feature>
<evidence type="ECO:0000256" key="12">
    <source>
        <dbReference type="PIRSR" id="PIRSR000114-3"/>
    </source>
</evidence>
<feature type="binding site" evidence="12">
    <location>
        <begin position="11"/>
        <end position="16"/>
    </location>
    <ligand>
        <name>NAD(+)</name>
        <dbReference type="ChEBI" id="CHEBI:57540"/>
    </ligand>
</feature>
<feature type="domain" description="Glycerol-3-phosphate dehydrogenase NAD-dependent C-terminal" evidence="16">
    <location>
        <begin position="179"/>
        <end position="320"/>
    </location>
</feature>
<feature type="binding site" evidence="9">
    <location>
        <position position="35"/>
    </location>
    <ligand>
        <name>NADPH</name>
        <dbReference type="ChEBI" id="CHEBI:57783"/>
    </ligand>
</feature>
<dbReference type="InterPro" id="IPR036291">
    <property type="entry name" value="NAD(P)-bd_dom_sf"/>
</dbReference>
<dbReference type="PIRSF" id="PIRSF000114">
    <property type="entry name" value="Glycerol-3-P_dh"/>
    <property type="match status" value="1"/>
</dbReference>
<dbReference type="GO" id="GO:0046167">
    <property type="term" value="P:glycerol-3-phosphate biosynthetic process"/>
    <property type="evidence" value="ECO:0007669"/>
    <property type="project" value="UniProtKB-UniRule"/>
</dbReference>
<feature type="binding site" evidence="9">
    <location>
        <position position="190"/>
    </location>
    <ligand>
        <name>sn-glycerol 3-phosphate</name>
        <dbReference type="ChEBI" id="CHEBI:57597"/>
    </ligand>
</feature>
<comment type="caution">
    <text evidence="9">Lacks conserved residue(s) required for the propagation of feature annotation.</text>
</comment>
<comment type="subcellular location">
    <subcellularLocation>
        <location evidence="9">Cytoplasm</location>
    </subcellularLocation>
</comment>
<evidence type="ECO:0000256" key="1">
    <source>
        <dbReference type="ARBA" id="ARBA00011009"/>
    </source>
</evidence>
<keyword evidence="9" id="KW-0547">Nucleotide-binding</keyword>
<dbReference type="GO" id="GO:0051287">
    <property type="term" value="F:NAD binding"/>
    <property type="evidence" value="ECO:0007669"/>
    <property type="project" value="InterPro"/>
</dbReference>
<evidence type="ECO:0000256" key="10">
    <source>
        <dbReference type="PIRSR" id="PIRSR000114-1"/>
    </source>
</evidence>
<feature type="binding site" evidence="9">
    <location>
        <position position="243"/>
    </location>
    <ligand>
        <name>sn-glycerol 3-phosphate</name>
        <dbReference type="ChEBI" id="CHEBI:57597"/>
    </ligand>
</feature>
<evidence type="ECO:0000256" key="6">
    <source>
        <dbReference type="ARBA" id="ARBA00023098"/>
    </source>
</evidence>
<keyword evidence="2 9" id="KW-0444">Lipid biosynthesis</keyword>
<dbReference type="OrthoDB" id="9812273at2"/>
<dbReference type="PANTHER" id="PTHR11728">
    <property type="entry name" value="GLYCEROL-3-PHOSPHATE DEHYDROGENASE"/>
    <property type="match status" value="1"/>
</dbReference>
<feature type="binding site" evidence="9">
    <location>
        <position position="254"/>
    </location>
    <ligand>
        <name>sn-glycerol 3-phosphate</name>
        <dbReference type="ChEBI" id="CHEBI:57597"/>
    </ligand>
</feature>
<dbReference type="PANTHER" id="PTHR11728:SF1">
    <property type="entry name" value="GLYCEROL-3-PHOSPHATE DEHYDROGENASE [NAD(+)] 2, CHLOROPLASTIC"/>
    <property type="match status" value="1"/>
</dbReference>
<feature type="binding site" evidence="9">
    <location>
        <position position="107"/>
    </location>
    <ligand>
        <name>NADPH</name>
        <dbReference type="ChEBI" id="CHEBI:57783"/>
    </ligand>
</feature>
<evidence type="ECO:0000256" key="5">
    <source>
        <dbReference type="ARBA" id="ARBA00023027"/>
    </source>
</evidence>
<gene>
    <name evidence="9" type="primary">gpsA</name>
    <name evidence="17" type="ORF">E4O86_22285</name>
</gene>
<dbReference type="Pfam" id="PF07479">
    <property type="entry name" value="NAD_Gly3P_dh_C"/>
    <property type="match status" value="1"/>
</dbReference>
<keyword evidence="8 9" id="KW-1208">Phospholipid metabolism</keyword>
<dbReference type="EC" id="1.1.1.94" evidence="9"/>
<feature type="binding site" evidence="12">
    <location>
        <position position="254"/>
    </location>
    <ligand>
        <name>NAD(+)</name>
        <dbReference type="ChEBI" id="CHEBI:57540"/>
    </ligand>
</feature>
<dbReference type="Gene3D" id="3.40.50.720">
    <property type="entry name" value="NAD(P)-binding Rossmann-like Domain"/>
    <property type="match status" value="1"/>
</dbReference>
<dbReference type="AlphaFoldDB" id="A0A964WVV6"/>
<dbReference type="InterPro" id="IPR006109">
    <property type="entry name" value="G3P_DH_NAD-dep_C"/>
</dbReference>
<dbReference type="RefSeq" id="WP_161142752.1">
    <property type="nucleotide sequence ID" value="NZ_SPKJ01000170.1"/>
</dbReference>
<evidence type="ECO:0000256" key="8">
    <source>
        <dbReference type="ARBA" id="ARBA00023264"/>
    </source>
</evidence>
<evidence type="ECO:0000313" key="17">
    <source>
        <dbReference type="EMBL" id="MYZ50434.1"/>
    </source>
</evidence>
<dbReference type="InterPro" id="IPR006168">
    <property type="entry name" value="G3P_DH_NAD-dep"/>
</dbReference>
<name>A0A964WVV6_9HYPH</name>
<dbReference type="InterPro" id="IPR013328">
    <property type="entry name" value="6PGD_dom2"/>
</dbReference>
<dbReference type="EMBL" id="SPKJ01000170">
    <property type="protein sequence ID" value="MYZ50434.1"/>
    <property type="molecule type" value="Genomic_DNA"/>
</dbReference>
<protein>
    <recommendedName>
        <fullName evidence="9">Glycerol-3-phosphate dehydrogenase [NAD(P)+]</fullName>
        <ecNumber evidence="9">1.1.1.94</ecNumber>
    </recommendedName>
    <alternativeName>
        <fullName evidence="9">NAD(P)(+)-dependent glycerol-3-phosphate dehydrogenase</fullName>
    </alternativeName>
    <alternativeName>
        <fullName evidence="9">NAD(P)H-dependent dihydroxyacetone-phosphate reductase</fullName>
    </alternativeName>
</protein>
<evidence type="ECO:0000256" key="13">
    <source>
        <dbReference type="RuleBase" id="RU000437"/>
    </source>
</evidence>
<dbReference type="GO" id="GO:0047952">
    <property type="term" value="F:glycerol-3-phosphate dehydrogenase [NAD(P)+] activity"/>
    <property type="evidence" value="ECO:0007669"/>
    <property type="project" value="UniProtKB-UniRule"/>
</dbReference>
<feature type="binding site" evidence="11">
    <location>
        <begin position="254"/>
        <end position="255"/>
    </location>
    <ligand>
        <name>substrate</name>
    </ligand>
</feature>
<evidence type="ECO:0000256" key="2">
    <source>
        <dbReference type="ARBA" id="ARBA00022516"/>
    </source>
</evidence>
<feature type="binding site" evidence="9">
    <location>
        <position position="255"/>
    </location>
    <ligand>
        <name>sn-glycerol 3-phosphate</name>
        <dbReference type="ChEBI" id="CHEBI:57597"/>
    </ligand>
</feature>
<comment type="function">
    <text evidence="9">Catalyzes the reduction of the glycolytic intermediate dihydroxyacetone phosphate (DHAP) to sn-glycerol 3-phosphate (G3P), the key precursor for phospholipid synthesis.</text>
</comment>
<feature type="binding site" evidence="9">
    <location>
        <position position="107"/>
    </location>
    <ligand>
        <name>sn-glycerol 3-phosphate</name>
        <dbReference type="ChEBI" id="CHEBI:57597"/>
    </ligand>
</feature>
<evidence type="ECO:0000256" key="11">
    <source>
        <dbReference type="PIRSR" id="PIRSR000114-2"/>
    </source>
</evidence>
<keyword evidence="3 9" id="KW-0521">NADP</keyword>
<keyword evidence="18" id="KW-1185">Reference proteome</keyword>
<comment type="catalytic activity">
    <reaction evidence="9 14">
        <text>sn-glycerol 3-phosphate + NADP(+) = dihydroxyacetone phosphate + NADPH + H(+)</text>
        <dbReference type="Rhea" id="RHEA:11096"/>
        <dbReference type="ChEBI" id="CHEBI:15378"/>
        <dbReference type="ChEBI" id="CHEBI:57597"/>
        <dbReference type="ChEBI" id="CHEBI:57642"/>
        <dbReference type="ChEBI" id="CHEBI:57783"/>
        <dbReference type="ChEBI" id="CHEBI:58349"/>
        <dbReference type="EC" id="1.1.1.94"/>
    </reaction>
</comment>
<dbReference type="SUPFAM" id="SSF48179">
    <property type="entry name" value="6-phosphogluconate dehydrogenase C-terminal domain-like"/>
    <property type="match status" value="1"/>
</dbReference>
<keyword evidence="5 9" id="KW-0520">NAD</keyword>
<dbReference type="GO" id="GO:0005829">
    <property type="term" value="C:cytosol"/>
    <property type="evidence" value="ECO:0007669"/>
    <property type="project" value="TreeGrafter"/>
</dbReference>
<feature type="binding site" evidence="9">
    <location>
        <position position="15"/>
    </location>
    <ligand>
        <name>NADPH</name>
        <dbReference type="ChEBI" id="CHEBI:57783"/>
    </ligand>
</feature>
<evidence type="ECO:0000256" key="3">
    <source>
        <dbReference type="ARBA" id="ARBA00022857"/>
    </source>
</evidence>
<evidence type="ECO:0000313" key="18">
    <source>
        <dbReference type="Proteomes" id="UP000773614"/>
    </source>
</evidence>
<dbReference type="NCBIfam" id="NF000942">
    <property type="entry name" value="PRK00094.1-4"/>
    <property type="match status" value="1"/>
</dbReference>
<evidence type="ECO:0000256" key="9">
    <source>
        <dbReference type="HAMAP-Rule" id="MF_00394"/>
    </source>
</evidence>
<evidence type="ECO:0000259" key="15">
    <source>
        <dbReference type="Pfam" id="PF01210"/>
    </source>
</evidence>
<evidence type="ECO:0000256" key="4">
    <source>
        <dbReference type="ARBA" id="ARBA00023002"/>
    </source>
</evidence>
<dbReference type="SUPFAM" id="SSF51735">
    <property type="entry name" value="NAD(P)-binding Rossmann-fold domains"/>
    <property type="match status" value="1"/>
</dbReference>
<dbReference type="HAMAP" id="MF_00394">
    <property type="entry name" value="NAD_Glyc3P_dehydrog"/>
    <property type="match status" value="1"/>
</dbReference>
<feature type="binding site" evidence="11">
    <location>
        <position position="107"/>
    </location>
    <ligand>
        <name>substrate</name>
    </ligand>
</feature>
<accession>A0A964WVV6</accession>
<dbReference type="PRINTS" id="PR00077">
    <property type="entry name" value="GPDHDRGNASE"/>
</dbReference>
<comment type="similarity">
    <text evidence="1 9 13">Belongs to the NAD-dependent glycerol-3-phosphate dehydrogenase family.</text>
</comment>
<comment type="caution">
    <text evidence="17">The sequence shown here is derived from an EMBL/GenBank/DDBJ whole genome shotgun (WGS) entry which is preliminary data.</text>
</comment>
<dbReference type="Gene3D" id="1.10.1040.10">
    <property type="entry name" value="N-(1-d-carboxylethyl)-l-norvaline Dehydrogenase, domain 2"/>
    <property type="match status" value="1"/>
</dbReference>
<feature type="binding site" evidence="9">
    <location>
        <position position="253"/>
    </location>
    <ligand>
        <name>sn-glycerol 3-phosphate</name>
        <dbReference type="ChEBI" id="CHEBI:57597"/>
    </ligand>
</feature>
<dbReference type="FunFam" id="1.10.1040.10:FF:000001">
    <property type="entry name" value="Glycerol-3-phosphate dehydrogenase [NAD(P)+]"/>
    <property type="match status" value="1"/>
</dbReference>
<dbReference type="PROSITE" id="PS51257">
    <property type="entry name" value="PROKAR_LIPOPROTEIN"/>
    <property type="match status" value="1"/>
</dbReference>
<comment type="catalytic activity">
    <reaction evidence="9">
        <text>sn-glycerol 3-phosphate + NAD(+) = dihydroxyacetone phosphate + NADH + H(+)</text>
        <dbReference type="Rhea" id="RHEA:11092"/>
        <dbReference type="ChEBI" id="CHEBI:15378"/>
        <dbReference type="ChEBI" id="CHEBI:57540"/>
        <dbReference type="ChEBI" id="CHEBI:57597"/>
        <dbReference type="ChEBI" id="CHEBI:57642"/>
        <dbReference type="ChEBI" id="CHEBI:57945"/>
        <dbReference type="EC" id="1.1.1.94"/>
    </reaction>
</comment>